<evidence type="ECO:0000313" key="2">
    <source>
        <dbReference type="EMBL" id="VYS48160.1"/>
    </source>
</evidence>
<reference evidence="2 3" key="1">
    <citation type="submission" date="2019-11" db="EMBL/GenBank/DDBJ databases">
        <authorList>
            <person name="Jiao W.-B."/>
            <person name="Schneeberger K."/>
        </authorList>
    </citation>
    <scope>NUCLEOTIDE SEQUENCE [LARGE SCALE GENOMIC DNA]</scope>
    <source>
        <strain evidence="3">cv. An-1</strain>
    </source>
</reference>
<evidence type="ECO:0000256" key="1">
    <source>
        <dbReference type="SAM" id="MobiDB-lite"/>
    </source>
</evidence>
<protein>
    <submittedName>
        <fullName evidence="2">Uncharacterized protein</fullName>
    </submittedName>
</protein>
<accession>A0A654EHD7</accession>
<dbReference type="Proteomes" id="UP000426265">
    <property type="component" value="Unassembled WGS sequence"/>
</dbReference>
<organism evidence="2 3">
    <name type="scientific">Arabidopsis thaliana</name>
    <name type="common">Mouse-ear cress</name>
    <dbReference type="NCBI Taxonomy" id="3702"/>
    <lineage>
        <taxon>Eukaryota</taxon>
        <taxon>Viridiplantae</taxon>
        <taxon>Streptophyta</taxon>
        <taxon>Embryophyta</taxon>
        <taxon>Tracheophyta</taxon>
        <taxon>Spermatophyta</taxon>
        <taxon>Magnoliopsida</taxon>
        <taxon>eudicotyledons</taxon>
        <taxon>Gunneridae</taxon>
        <taxon>Pentapetalae</taxon>
        <taxon>rosids</taxon>
        <taxon>malvids</taxon>
        <taxon>Brassicales</taxon>
        <taxon>Brassicaceae</taxon>
        <taxon>Camelineae</taxon>
        <taxon>Arabidopsis</taxon>
    </lineage>
</organism>
<feature type="compositionally biased region" description="Basic and acidic residues" evidence="1">
    <location>
        <begin position="56"/>
        <end position="75"/>
    </location>
</feature>
<feature type="compositionally biased region" description="Low complexity" evidence="1">
    <location>
        <begin position="42"/>
        <end position="54"/>
    </location>
</feature>
<gene>
    <name evidence="2" type="ORF">AN1_LOCUS3643</name>
</gene>
<proteinExistence type="predicted"/>
<evidence type="ECO:0000313" key="3">
    <source>
        <dbReference type="Proteomes" id="UP000426265"/>
    </source>
</evidence>
<feature type="compositionally biased region" description="Basic residues" evidence="1">
    <location>
        <begin position="1"/>
        <end position="13"/>
    </location>
</feature>
<name>A0A654EHD7_ARATH</name>
<dbReference type="AlphaFoldDB" id="A0A654EHD7"/>
<sequence>MDSRRKSSFRARRSSVDNEEVAAIDMSSMTERQIRQARHAQRSSSIQGGSSSRSAMQREEVAGGKRIFEAAEEHQDTTKNEDLVNLAYHLSDLLGLKAQISNIFAQVMLVFHRRAVNCKEEEVWP</sequence>
<dbReference type="EMBL" id="CACRSJ010000104">
    <property type="protein sequence ID" value="VYS48160.1"/>
    <property type="molecule type" value="Genomic_DNA"/>
</dbReference>
<feature type="region of interest" description="Disordered" evidence="1">
    <location>
        <begin position="1"/>
        <end position="75"/>
    </location>
</feature>